<dbReference type="SUPFAM" id="SSF54695">
    <property type="entry name" value="POZ domain"/>
    <property type="match status" value="1"/>
</dbReference>
<dbReference type="Gene3D" id="3.30.710.10">
    <property type="entry name" value="Potassium Channel Kv1.1, Chain A"/>
    <property type="match status" value="1"/>
</dbReference>
<sequence>MSTVSIGKPCREYENPNGAELHTFVAERPGHHDWTLVSSDKVKFRVNSSALVSQSDYFAALCGSGMTEQQKNTVEFTDIDSTSLERFLNCICTGKVIVGSDSFLSLVQLGVRFQCQWLTEAVSNYLETDFLNLDQKDISEVFLSRIYPPMADTCQQLIDEHLISERMLDLTFDVVAAQLRRDELKSRCEDQVLGFVQDYCNHWKLDTQRRLVLLNTIRKPRLTLRAFDKAAFFVPFFKDTKHFSMIADHIDFIDEIDEEQLRGRAGNEANITMFWLLEKTSDSQASSHVSDGKMVATIRTLTLNADGGVRTLSDRNNQSRHDLKIKEPTGFYVAYANHVFSSTAPPLSAKKITVKESGVEVKTVATVFEGPRDVLESQSVIGVDYLGEVFFLSQRSNQDSHRCEVLRCRFDANDNLITLRMPLASSVAMLRARRMIYSSDFICVLTIDSVIAVYTARGDTLRLLPAPDDCTPKYIQMARQKDKLYVFDYSECPPQLHDFSQPFSHFDKIRVYSLSEQKWIADYPVDLNRLRNSCCNELVAFNIEMYFIREQLHFLWAHEGRLHIFRLNEKACRTEHLINFEVPNGAKSFILLPGYYNIHYDTTVLEKYMHSYCEKYLTNFGRTRMNSRKVAEWRMKYFDGVVGSGLFPRDPDELWFALPPARLGHVPDMD</sequence>
<gene>
    <name evidence="3" type="primary">LOC100908360</name>
</gene>
<dbReference type="InterPro" id="IPR011333">
    <property type="entry name" value="SKP1/BTB/POZ_sf"/>
</dbReference>
<dbReference type="RefSeq" id="XP_018494928.2">
    <property type="nucleotide sequence ID" value="XM_018639412.2"/>
</dbReference>
<proteinExistence type="predicted"/>
<evidence type="ECO:0000313" key="2">
    <source>
        <dbReference type="Proteomes" id="UP000694867"/>
    </source>
</evidence>
<dbReference type="Pfam" id="PF00651">
    <property type="entry name" value="BTB"/>
    <property type="match status" value="1"/>
</dbReference>
<dbReference type="GeneID" id="100908360"/>
<dbReference type="PROSITE" id="PS50097">
    <property type="entry name" value="BTB"/>
    <property type="match status" value="1"/>
</dbReference>
<dbReference type="InterPro" id="IPR000210">
    <property type="entry name" value="BTB/POZ_dom"/>
</dbReference>
<evidence type="ECO:0000313" key="3">
    <source>
        <dbReference type="RefSeq" id="XP_018494928.2"/>
    </source>
</evidence>
<feature type="domain" description="BTB" evidence="1">
    <location>
        <begin position="32"/>
        <end position="100"/>
    </location>
</feature>
<reference evidence="3" key="1">
    <citation type="submission" date="2025-08" db="UniProtKB">
        <authorList>
            <consortium name="RefSeq"/>
        </authorList>
    </citation>
    <scope>IDENTIFICATION</scope>
</reference>
<dbReference type="CDD" id="cd18186">
    <property type="entry name" value="BTB_POZ_ZBTB_KLHL-like"/>
    <property type="match status" value="1"/>
</dbReference>
<dbReference type="SMART" id="SM00225">
    <property type="entry name" value="BTB"/>
    <property type="match status" value="1"/>
</dbReference>
<protein>
    <submittedName>
        <fullName evidence="3">Uncharacterized protein LOC100908360</fullName>
    </submittedName>
</protein>
<keyword evidence="2" id="KW-1185">Reference proteome</keyword>
<dbReference type="AlphaFoldDB" id="A0AAJ7L5Y7"/>
<dbReference type="KEGG" id="goe:100908360"/>
<organism evidence="2 3">
    <name type="scientific">Galendromus occidentalis</name>
    <name type="common">western predatory mite</name>
    <dbReference type="NCBI Taxonomy" id="34638"/>
    <lineage>
        <taxon>Eukaryota</taxon>
        <taxon>Metazoa</taxon>
        <taxon>Ecdysozoa</taxon>
        <taxon>Arthropoda</taxon>
        <taxon>Chelicerata</taxon>
        <taxon>Arachnida</taxon>
        <taxon>Acari</taxon>
        <taxon>Parasitiformes</taxon>
        <taxon>Mesostigmata</taxon>
        <taxon>Gamasina</taxon>
        <taxon>Phytoseioidea</taxon>
        <taxon>Phytoseiidae</taxon>
        <taxon>Typhlodrominae</taxon>
        <taxon>Galendromus</taxon>
    </lineage>
</organism>
<dbReference type="PANTHER" id="PTHR45632">
    <property type="entry name" value="LD33804P"/>
    <property type="match status" value="1"/>
</dbReference>
<evidence type="ECO:0000259" key="1">
    <source>
        <dbReference type="PROSITE" id="PS50097"/>
    </source>
</evidence>
<accession>A0AAJ7L5Y7</accession>
<dbReference type="Proteomes" id="UP000694867">
    <property type="component" value="Unplaced"/>
</dbReference>
<name>A0AAJ7L5Y7_9ACAR</name>